<dbReference type="EMBL" id="REGN01014084">
    <property type="protein sequence ID" value="RMZ93087.1"/>
    <property type="molecule type" value="Genomic_DNA"/>
</dbReference>
<proteinExistence type="predicted"/>
<protein>
    <submittedName>
        <fullName evidence="2">ATP-dependent DNA helicase pif1</fullName>
    </submittedName>
</protein>
<comment type="caution">
    <text evidence="2">The sequence shown here is derived from an EMBL/GenBank/DDBJ whole genome shotgun (WGS) entry which is preliminary data.</text>
</comment>
<reference evidence="2 3" key="1">
    <citation type="journal article" date="2018" name="Sci. Rep.">
        <title>Genomic signatures of local adaptation to the degree of environmental predictability in rotifers.</title>
        <authorList>
            <person name="Franch-Gras L."/>
            <person name="Hahn C."/>
            <person name="Garcia-Roger E.M."/>
            <person name="Carmona M.J."/>
            <person name="Serra M."/>
            <person name="Gomez A."/>
        </authorList>
    </citation>
    <scope>NUCLEOTIDE SEQUENCE [LARGE SCALE GENOMIC DNA]</scope>
    <source>
        <strain evidence="2">HYR1</strain>
    </source>
</reference>
<dbReference type="OrthoDB" id="5975353at2759"/>
<accession>A0A3M7P2T5</accession>
<organism evidence="2 3">
    <name type="scientific">Brachionus plicatilis</name>
    <name type="common">Marine rotifer</name>
    <name type="synonym">Brachionus muelleri</name>
    <dbReference type="NCBI Taxonomy" id="10195"/>
    <lineage>
        <taxon>Eukaryota</taxon>
        <taxon>Metazoa</taxon>
        <taxon>Spiralia</taxon>
        <taxon>Gnathifera</taxon>
        <taxon>Rotifera</taxon>
        <taxon>Eurotatoria</taxon>
        <taxon>Monogononta</taxon>
        <taxon>Pseudotrocha</taxon>
        <taxon>Ploima</taxon>
        <taxon>Brachionidae</taxon>
        <taxon>Brachionus</taxon>
    </lineage>
</organism>
<dbReference type="GO" id="GO:0004386">
    <property type="term" value="F:helicase activity"/>
    <property type="evidence" value="ECO:0007669"/>
    <property type="project" value="UniProtKB-KW"/>
</dbReference>
<feature type="domain" description="Helitron helicase-like" evidence="1">
    <location>
        <begin position="27"/>
        <end position="199"/>
    </location>
</feature>
<dbReference type="AlphaFoldDB" id="A0A3M7P2T5"/>
<gene>
    <name evidence="2" type="ORF">BpHYR1_018584</name>
</gene>
<feature type="non-terminal residue" evidence="2">
    <location>
        <position position="339"/>
    </location>
</feature>
<keyword evidence="2" id="KW-0067">ATP-binding</keyword>
<evidence type="ECO:0000313" key="2">
    <source>
        <dbReference type="EMBL" id="RMZ93087.1"/>
    </source>
</evidence>
<sequence>MISETSAVNHLLKYATINPITKHFYYPFAQHPRFKFFMYDRISRHRTIDQTKVYFKQNPGDSNLSMLDLKKMLNDGSAEQLLRRMTPYSANITGSNAYWFQRRSELESTFEQKKPATVFFTFSYADNHWEDLHRLLPGGFSTDPKKRYLNVLNNPHLVDWYFGIRLNEFLKIVFDGILDCEWRWHRYEWQSRSSIHAHGAARFKNDPGLNELTKKVYVGRLANTELEKGGFTPTRLNELKQLVKDGIDSENKVIIYAETLLSAINPRVYESHASLSEPHPCSIDFTTLNEDEYDKDYEDLVNCVQIHNCRPNGYCKSKKMGKECRFEFPFSILEKSEIV</sequence>
<name>A0A3M7P2T5_BRAPC</name>
<dbReference type="Proteomes" id="UP000276133">
    <property type="component" value="Unassembled WGS sequence"/>
</dbReference>
<dbReference type="Pfam" id="PF14214">
    <property type="entry name" value="Helitron_like_N"/>
    <property type="match status" value="1"/>
</dbReference>
<evidence type="ECO:0000259" key="1">
    <source>
        <dbReference type="Pfam" id="PF14214"/>
    </source>
</evidence>
<keyword evidence="3" id="KW-1185">Reference proteome</keyword>
<dbReference type="InterPro" id="IPR025476">
    <property type="entry name" value="Helitron_helicase-like"/>
</dbReference>
<evidence type="ECO:0000313" key="3">
    <source>
        <dbReference type="Proteomes" id="UP000276133"/>
    </source>
</evidence>
<keyword evidence="2" id="KW-0547">Nucleotide-binding</keyword>
<keyword evidence="2" id="KW-0347">Helicase</keyword>
<keyword evidence="2" id="KW-0378">Hydrolase</keyword>